<protein>
    <submittedName>
        <fullName evidence="3">6-cysteine protein</fullName>
    </submittedName>
</protein>
<evidence type="ECO:0000313" key="2">
    <source>
        <dbReference type="Proteomes" id="UP000038045"/>
    </source>
</evidence>
<feature type="signal peptide" evidence="1">
    <location>
        <begin position="1"/>
        <end position="21"/>
    </location>
</feature>
<dbReference type="WBParaSite" id="PTRK_0001550900.1">
    <property type="protein sequence ID" value="PTRK_0001550900.1"/>
    <property type="gene ID" value="PTRK_0001550900"/>
</dbReference>
<evidence type="ECO:0000256" key="1">
    <source>
        <dbReference type="SAM" id="SignalP"/>
    </source>
</evidence>
<proteinExistence type="predicted"/>
<feature type="chain" id="PRO_5005892510" evidence="1">
    <location>
        <begin position="22"/>
        <end position="577"/>
    </location>
</feature>
<accession>A0A0N5A1L0</accession>
<keyword evidence="2" id="KW-1185">Reference proteome</keyword>
<dbReference type="AlphaFoldDB" id="A0A0N5A1L0"/>
<reference evidence="3" key="1">
    <citation type="submission" date="2017-02" db="UniProtKB">
        <authorList>
            <consortium name="WormBaseParasite"/>
        </authorList>
    </citation>
    <scope>IDENTIFICATION</scope>
</reference>
<sequence>MFNYIKIILSTIVILIQGVNCQYDYRFTTSFVEQRNERTWSPIPNINTPSLDAMLDDNNHYDDIKSILIQNQKKFVVNYDEIIKNRVKSINDFEFKLQLLPSSKPSKLCHVMDRKELYLSTGDSILCNWNVCQIGLKLFDYREGCQERLKKSKMIVFDNSILVLIDVASKQLSFLDIPYHSDKILVHACPGKDYIVESDLIKYDNKYKNESHLKRIFLPIYPLKVDLKFFKCGTIKQKGLPDIKVGFKLIDSNRMVMDIVNNKYPKSQKNECVIGKKEQKISYGFFHGKSRYDNKYKIVKWDNEKKKQLGMKIYVYDISELSNENVDNKEHVMKPLAPVCIQDVVSKSGELLPLFSSIDDLYYKVSEDVYYQEINHKDYGKQFTGKCLTKINDNINEIYFSDAIQTSMIKHISNDKYKTVFSATFNENNIKSFGIYKCKIDKKSQMINDNILKSKSIYYIPTNKETLLLNDVIIDNNSNINPSCDKINYGNLKSFEVLKNNSIINGFKLKNMDDKYIILLKKVMSIVRFEDYHEITIMCNYEVEHIKTVFSTRQKYLLNGIPQLWRDILIISEKSFS</sequence>
<name>A0A0N5A1L0_PARTI</name>
<evidence type="ECO:0000313" key="3">
    <source>
        <dbReference type="WBParaSite" id="PTRK_0001550900.1"/>
    </source>
</evidence>
<organism evidence="2 3">
    <name type="scientific">Parastrongyloides trichosuri</name>
    <name type="common">Possum-specific nematode worm</name>
    <dbReference type="NCBI Taxonomy" id="131310"/>
    <lineage>
        <taxon>Eukaryota</taxon>
        <taxon>Metazoa</taxon>
        <taxon>Ecdysozoa</taxon>
        <taxon>Nematoda</taxon>
        <taxon>Chromadorea</taxon>
        <taxon>Rhabditida</taxon>
        <taxon>Tylenchina</taxon>
        <taxon>Panagrolaimomorpha</taxon>
        <taxon>Strongyloidoidea</taxon>
        <taxon>Strongyloididae</taxon>
        <taxon>Parastrongyloides</taxon>
    </lineage>
</organism>
<dbReference type="Proteomes" id="UP000038045">
    <property type="component" value="Unplaced"/>
</dbReference>
<keyword evidence="1" id="KW-0732">Signal</keyword>